<evidence type="ECO:0000256" key="5">
    <source>
        <dbReference type="ARBA" id="ARBA00022692"/>
    </source>
</evidence>
<feature type="transmembrane region" description="Helical" evidence="8">
    <location>
        <begin position="311"/>
        <end position="332"/>
    </location>
</feature>
<dbReference type="Pfam" id="PF07690">
    <property type="entry name" value="MFS_1"/>
    <property type="match status" value="1"/>
</dbReference>
<proteinExistence type="inferred from homology"/>
<evidence type="ECO:0000256" key="1">
    <source>
        <dbReference type="ARBA" id="ARBA00004651"/>
    </source>
</evidence>
<dbReference type="PANTHER" id="PTHR42718">
    <property type="entry name" value="MAJOR FACILITATOR SUPERFAMILY MULTIDRUG TRANSPORTER MFSC"/>
    <property type="match status" value="1"/>
</dbReference>
<feature type="domain" description="Major facilitator superfamily (MFS) profile" evidence="9">
    <location>
        <begin position="21"/>
        <end position="471"/>
    </location>
</feature>
<protein>
    <submittedName>
        <fullName evidence="10">Drug resistance MFS transporter, drug:H+ antiporter-1</fullName>
    </submittedName>
</protein>
<dbReference type="NCBIfam" id="TIGR00711">
    <property type="entry name" value="efflux_EmrB"/>
    <property type="match status" value="1"/>
</dbReference>
<feature type="transmembrane region" description="Helical" evidence="8">
    <location>
        <begin position="146"/>
        <end position="167"/>
    </location>
</feature>
<evidence type="ECO:0000256" key="8">
    <source>
        <dbReference type="SAM" id="Phobius"/>
    </source>
</evidence>
<keyword evidence="7 8" id="KW-0472">Membrane</keyword>
<feature type="transmembrane region" description="Helical" evidence="8">
    <location>
        <begin position="403"/>
        <end position="425"/>
    </location>
</feature>
<keyword evidence="3" id="KW-0813">Transport</keyword>
<feature type="transmembrane region" description="Helical" evidence="8">
    <location>
        <begin position="112"/>
        <end position="134"/>
    </location>
</feature>
<dbReference type="SUPFAM" id="SSF103473">
    <property type="entry name" value="MFS general substrate transporter"/>
    <property type="match status" value="1"/>
</dbReference>
<dbReference type="PROSITE" id="PS50850">
    <property type="entry name" value="MFS"/>
    <property type="match status" value="1"/>
</dbReference>
<feature type="transmembrane region" description="Helical" evidence="8">
    <location>
        <begin position="173"/>
        <end position="195"/>
    </location>
</feature>
<feature type="transmembrane region" description="Helical" evidence="8">
    <location>
        <begin position="339"/>
        <end position="359"/>
    </location>
</feature>
<dbReference type="InterPro" id="IPR004638">
    <property type="entry name" value="EmrB-like"/>
</dbReference>
<evidence type="ECO:0000256" key="7">
    <source>
        <dbReference type="ARBA" id="ARBA00023136"/>
    </source>
</evidence>
<dbReference type="STRING" id="391936.S7S_01395"/>
<gene>
    <name evidence="10" type="ORF">S7S_01395</name>
</gene>
<evidence type="ECO:0000256" key="4">
    <source>
        <dbReference type="ARBA" id="ARBA00022475"/>
    </source>
</evidence>
<evidence type="ECO:0000313" key="10">
    <source>
        <dbReference type="EMBL" id="AJD46703.1"/>
    </source>
</evidence>
<keyword evidence="4" id="KW-1003">Cell membrane</keyword>
<dbReference type="Gene3D" id="1.20.1250.20">
    <property type="entry name" value="MFS general substrate transporter like domains"/>
    <property type="match status" value="1"/>
</dbReference>
<dbReference type="InterPro" id="IPR020846">
    <property type="entry name" value="MFS_dom"/>
</dbReference>
<evidence type="ECO:0000256" key="2">
    <source>
        <dbReference type="ARBA" id="ARBA00008537"/>
    </source>
</evidence>
<keyword evidence="5 8" id="KW-0812">Transmembrane</keyword>
<dbReference type="PRINTS" id="PR01036">
    <property type="entry name" value="TCRTETB"/>
</dbReference>
<feature type="transmembrane region" description="Helical" evidence="8">
    <location>
        <begin position="87"/>
        <end position="106"/>
    </location>
</feature>
<dbReference type="HOGENOM" id="CLU_000960_28_0_6"/>
<feature type="transmembrane region" description="Helical" evidence="8">
    <location>
        <begin position="238"/>
        <end position="256"/>
    </location>
</feature>
<feature type="transmembrane region" description="Helical" evidence="8">
    <location>
        <begin position="207"/>
        <end position="226"/>
    </location>
</feature>
<organism evidence="10 11">
    <name type="scientific">Isoalcanivorax pacificus W11-5</name>
    <dbReference type="NCBI Taxonomy" id="391936"/>
    <lineage>
        <taxon>Bacteria</taxon>
        <taxon>Pseudomonadati</taxon>
        <taxon>Pseudomonadota</taxon>
        <taxon>Gammaproteobacteria</taxon>
        <taxon>Oceanospirillales</taxon>
        <taxon>Alcanivoracaceae</taxon>
        <taxon>Isoalcanivorax</taxon>
    </lineage>
</organism>
<dbReference type="GO" id="GO:0005886">
    <property type="term" value="C:plasma membrane"/>
    <property type="evidence" value="ECO:0007669"/>
    <property type="project" value="UniProtKB-SubCell"/>
</dbReference>
<dbReference type="Gene3D" id="1.20.1720.10">
    <property type="entry name" value="Multidrug resistance protein D"/>
    <property type="match status" value="1"/>
</dbReference>
<comment type="subcellular location">
    <subcellularLocation>
        <location evidence="1">Cell membrane</location>
        <topology evidence="1">Multi-pass membrane protein</topology>
    </subcellularLocation>
</comment>
<reference evidence="10 11" key="1">
    <citation type="journal article" date="2012" name="J. Bacteriol.">
        <title>Genome sequence of an alkane-degrading bacterium, Alcanivorax pacificus type strain W11-5, isolated from deep sea sediment.</title>
        <authorList>
            <person name="Lai Q."/>
            <person name="Shao Z."/>
        </authorList>
    </citation>
    <scope>NUCLEOTIDE SEQUENCE [LARGE SCALE GENOMIC DNA]</scope>
    <source>
        <strain evidence="10 11">W11-5</strain>
    </source>
</reference>
<feature type="transmembrane region" description="Helical" evidence="8">
    <location>
        <begin position="277"/>
        <end position="299"/>
    </location>
</feature>
<accession>A0A0B4XJG2</accession>
<dbReference type="RefSeq" id="WP_008736258.1">
    <property type="nucleotide sequence ID" value="NZ_CP004387.1"/>
</dbReference>
<comment type="similarity">
    <text evidence="2">Belongs to the major facilitator superfamily. EmrB family.</text>
</comment>
<keyword evidence="6 8" id="KW-1133">Transmembrane helix</keyword>
<name>A0A0B4XJG2_9GAMM</name>
<feature type="transmembrane region" description="Helical" evidence="8">
    <location>
        <begin position="59"/>
        <end position="80"/>
    </location>
</feature>
<dbReference type="GO" id="GO:0022857">
    <property type="term" value="F:transmembrane transporter activity"/>
    <property type="evidence" value="ECO:0007669"/>
    <property type="project" value="InterPro"/>
</dbReference>
<dbReference type="Proteomes" id="UP000006764">
    <property type="component" value="Chromosome"/>
</dbReference>
<evidence type="ECO:0000313" key="11">
    <source>
        <dbReference type="Proteomes" id="UP000006764"/>
    </source>
</evidence>
<evidence type="ECO:0000259" key="9">
    <source>
        <dbReference type="PROSITE" id="PS50850"/>
    </source>
</evidence>
<dbReference type="EMBL" id="CP004387">
    <property type="protein sequence ID" value="AJD46703.1"/>
    <property type="molecule type" value="Genomic_DNA"/>
</dbReference>
<dbReference type="InterPro" id="IPR011701">
    <property type="entry name" value="MFS"/>
</dbReference>
<evidence type="ECO:0000256" key="3">
    <source>
        <dbReference type="ARBA" id="ARBA00022448"/>
    </source>
</evidence>
<keyword evidence="11" id="KW-1185">Reference proteome</keyword>
<dbReference type="KEGG" id="apac:S7S_01395"/>
<evidence type="ECO:0000256" key="6">
    <source>
        <dbReference type="ARBA" id="ARBA00022989"/>
    </source>
</evidence>
<dbReference type="AlphaFoldDB" id="A0A0B4XJG2"/>
<dbReference type="PANTHER" id="PTHR42718:SF9">
    <property type="entry name" value="MAJOR FACILITATOR SUPERFAMILY MULTIDRUG TRANSPORTER MFSC"/>
    <property type="match status" value="1"/>
</dbReference>
<dbReference type="InterPro" id="IPR036259">
    <property type="entry name" value="MFS_trans_sf"/>
</dbReference>
<feature type="transmembrane region" description="Helical" evidence="8">
    <location>
        <begin position="445"/>
        <end position="464"/>
    </location>
</feature>
<sequence>MSDTHLEQLKDRYGERYKWYATFTAMVGTMAMSLSSTIINVALPGIMEEFQVSHTDVQWLATAFLAAMTVGMLVNAWCVNTFGLRKTYLGAMVIFLVACALGGVAPGFGLLIAARVAMGLMAGLVQPLALLIIYQVFPMNERGKAMGIYGMGVILGPTFGPVLGGVMVDLVSWRAVFLVVVPVVFGGLYMALTFLARPGIALTRKRLDVVGLLLLTTWLTSLLWALANGTLRGWTDPLLLSVAGLCLVTLVLFVWLEVRRKDPLMAMAVFREPGFTGAFLLAMLTGAGLFGSVYLLPLLVQTVLGFSPTEAGLLLIPAGLIMAMVFPVIGRLADIYDSVWLVSVGLLMFALSCLLLGLSTENGTFLSLALWAVLGRIGVAFMMPPVVVGSLRLLPEQLVNQGAGVVSFARQFGGAVGVSLTAVVLQERTAIFSTGLVQQHLALGYRDAFFLLGIVFALGAVPLWDMVRGERLRH</sequence>
<feature type="transmembrane region" description="Helical" evidence="8">
    <location>
        <begin position="365"/>
        <end position="391"/>
    </location>
</feature>
<feature type="transmembrane region" description="Helical" evidence="8">
    <location>
        <begin position="20"/>
        <end position="47"/>
    </location>
</feature>